<name>A0A4Z2CL37_SCHJA</name>
<keyword evidence="2" id="KW-1185">Reference proteome</keyword>
<gene>
    <name evidence="1" type="ORF">EWB00_000123</name>
</gene>
<sequence length="50" mass="5673">MEDAKKNKTPHELQICGCLHETCASQAMNLLAYTLFLCKLNEIYEGLTKI</sequence>
<evidence type="ECO:0000313" key="2">
    <source>
        <dbReference type="Proteomes" id="UP000311919"/>
    </source>
</evidence>
<organism evidence="1 2">
    <name type="scientific">Schistosoma japonicum</name>
    <name type="common">Blood fluke</name>
    <dbReference type="NCBI Taxonomy" id="6182"/>
    <lineage>
        <taxon>Eukaryota</taxon>
        <taxon>Metazoa</taxon>
        <taxon>Spiralia</taxon>
        <taxon>Lophotrochozoa</taxon>
        <taxon>Platyhelminthes</taxon>
        <taxon>Trematoda</taxon>
        <taxon>Digenea</taxon>
        <taxon>Strigeidida</taxon>
        <taxon>Schistosomatoidea</taxon>
        <taxon>Schistosomatidae</taxon>
        <taxon>Schistosoma</taxon>
    </lineage>
</organism>
<dbReference type="EMBL" id="SKCS01001025">
    <property type="protein sequence ID" value="TNN04744.1"/>
    <property type="molecule type" value="Genomic_DNA"/>
</dbReference>
<comment type="caution">
    <text evidence="1">The sequence shown here is derived from an EMBL/GenBank/DDBJ whole genome shotgun (WGS) entry which is preliminary data.</text>
</comment>
<proteinExistence type="predicted"/>
<accession>A0A4Z2CL37</accession>
<protein>
    <submittedName>
        <fullName evidence="1">Uncharacterized protein</fullName>
    </submittedName>
</protein>
<dbReference type="Proteomes" id="UP000311919">
    <property type="component" value="Unassembled WGS sequence"/>
</dbReference>
<dbReference type="AlphaFoldDB" id="A0A4Z2CL37"/>
<evidence type="ECO:0000313" key="1">
    <source>
        <dbReference type="EMBL" id="TNN04744.1"/>
    </source>
</evidence>
<reference evidence="1 2" key="1">
    <citation type="submission" date="2019-03" db="EMBL/GenBank/DDBJ databases">
        <title>An improved genome assembly of the fluke Schistosoma japonicum.</title>
        <authorList>
            <person name="Hu W."/>
            <person name="Luo F."/>
            <person name="Yin M."/>
            <person name="Mo X."/>
            <person name="Sun C."/>
            <person name="Wu Q."/>
            <person name="Zhu B."/>
            <person name="Xiang M."/>
            <person name="Wang J."/>
            <person name="Wang Y."/>
            <person name="Zhang T."/>
            <person name="Xu B."/>
            <person name="Zheng H."/>
            <person name="Feng Z."/>
        </authorList>
    </citation>
    <scope>NUCLEOTIDE SEQUENCE [LARGE SCALE GENOMIC DNA]</scope>
    <source>
        <strain evidence="1">HuSjv2</strain>
        <tissue evidence="1">Worms</tissue>
    </source>
</reference>